<dbReference type="KEGG" id="cko:CKO_01215"/>
<name>A8AFU3_CITK8</name>
<reference evidence="1 2" key="1">
    <citation type="submission" date="2007-08" db="EMBL/GenBank/DDBJ databases">
        <authorList>
            <consortium name="The Citrobacter koseri Genome Sequencing Project"/>
            <person name="McClelland M."/>
            <person name="Sanderson E.K."/>
            <person name="Porwollik S."/>
            <person name="Spieth J."/>
            <person name="Clifton W.S."/>
            <person name="Latreille P."/>
            <person name="Courtney L."/>
            <person name="Wang C."/>
            <person name="Pepin K."/>
            <person name="Bhonagiri V."/>
            <person name="Nash W."/>
            <person name="Johnson M."/>
            <person name="Thiruvilangam P."/>
            <person name="Wilson R."/>
        </authorList>
    </citation>
    <scope>NUCLEOTIDE SEQUENCE [LARGE SCALE GENOMIC DNA]</scope>
    <source>
        <strain evidence="2">ATCC BAA-895 / CDC 4225-83 / SGSC4696</strain>
    </source>
</reference>
<dbReference type="Proteomes" id="UP000008148">
    <property type="component" value="Chromosome"/>
</dbReference>
<keyword evidence="2" id="KW-1185">Reference proteome</keyword>
<accession>A8AFU3</accession>
<evidence type="ECO:0000313" key="2">
    <source>
        <dbReference type="Proteomes" id="UP000008148"/>
    </source>
</evidence>
<dbReference type="HOGENOM" id="CLU_3249207_0_0_6"/>
<organism evidence="1 2">
    <name type="scientific">Citrobacter koseri (strain ATCC BAA-895 / CDC 4225-83 / SGSC4696)</name>
    <dbReference type="NCBI Taxonomy" id="290338"/>
    <lineage>
        <taxon>Bacteria</taxon>
        <taxon>Pseudomonadati</taxon>
        <taxon>Pseudomonadota</taxon>
        <taxon>Gammaproteobacteria</taxon>
        <taxon>Enterobacterales</taxon>
        <taxon>Enterobacteriaceae</taxon>
        <taxon>Citrobacter</taxon>
    </lineage>
</organism>
<sequence length="42" mass="4910">MRPGMLKGKSHVIYLLVFTMIAKNKRFPAAYFQSRKCMDIMS</sequence>
<proteinExistence type="predicted"/>
<gene>
    <name evidence="1" type="ordered locus">CKO_01215</name>
</gene>
<protein>
    <submittedName>
        <fullName evidence="1">Uncharacterized protein</fullName>
    </submittedName>
</protein>
<dbReference type="EMBL" id="CP000822">
    <property type="protein sequence ID" value="ABV12355.1"/>
    <property type="molecule type" value="Genomic_DNA"/>
</dbReference>
<dbReference type="AlphaFoldDB" id="A8AFU3"/>
<evidence type="ECO:0000313" key="1">
    <source>
        <dbReference type="EMBL" id="ABV12355.1"/>
    </source>
</evidence>
<dbReference type="STRING" id="290338.CKO_01215"/>